<gene>
    <name evidence="1" type="ORF">ABN16_04360</name>
</gene>
<accession>A0AAC8UUQ8</accession>
<reference evidence="1 2" key="1">
    <citation type="submission" date="2015-07" db="EMBL/GenBank/DDBJ databases">
        <title>Lactobacillus korensis/26-25/ whole genome sequencing.</title>
        <authorList>
            <person name="Kim M.K."/>
            <person name="Im W.-T."/>
            <person name="Srinivasan S."/>
            <person name="Lee J.-J."/>
        </authorList>
    </citation>
    <scope>NUCLEOTIDE SEQUENCE [LARGE SCALE GENOMIC DNA]</scope>
    <source>
        <strain evidence="1 2">26-25</strain>
    </source>
</reference>
<dbReference type="KEGG" id="lko:ABN16_04360"/>
<dbReference type="Proteomes" id="UP000036000">
    <property type="component" value="Chromosome"/>
</dbReference>
<proteinExistence type="predicted"/>
<organism evidence="1 2">
    <name type="scientific">Levilactobacillus koreensis</name>
    <dbReference type="NCBI Taxonomy" id="637971"/>
    <lineage>
        <taxon>Bacteria</taxon>
        <taxon>Bacillati</taxon>
        <taxon>Bacillota</taxon>
        <taxon>Bacilli</taxon>
        <taxon>Lactobacillales</taxon>
        <taxon>Lactobacillaceae</taxon>
        <taxon>Levilactobacillus</taxon>
    </lineage>
</organism>
<sequence length="159" mass="18896">MIKMKVKNPLYIERYGVTFVDPKDFLLFKTFVGYVDSSDFVHVDYDKLELVDTRDHLTAKLKIVSKDNYKPYYFVADGSLEGQEDKIKKAMRRSDSYGESIRRDYLVTETLIQVLRDPFRRELDRPMRHKKRGLFDTGHMSYMDGATGYWWGEHFGDHF</sequence>
<keyword evidence="2" id="KW-1185">Reference proteome</keyword>
<evidence type="ECO:0000313" key="1">
    <source>
        <dbReference type="EMBL" id="AKP64301.1"/>
    </source>
</evidence>
<dbReference type="AlphaFoldDB" id="A0AAC8UUQ8"/>
<dbReference type="RefSeq" id="WP_048733214.1">
    <property type="nucleotide sequence ID" value="NZ_CP012033.1"/>
</dbReference>
<dbReference type="EMBL" id="CP012033">
    <property type="protein sequence ID" value="AKP64301.1"/>
    <property type="molecule type" value="Genomic_DNA"/>
</dbReference>
<evidence type="ECO:0000313" key="2">
    <source>
        <dbReference type="Proteomes" id="UP000036000"/>
    </source>
</evidence>
<name>A0AAC8UUQ8_9LACO</name>
<protein>
    <submittedName>
        <fullName evidence="1">Uncharacterized protein</fullName>
    </submittedName>
</protein>